<keyword evidence="4" id="KW-0456">Lyase</keyword>
<accession>A0ABT4VWA3</accession>
<comment type="caution">
    <text evidence="6">The sequence shown here is derived from an EMBL/GenBank/DDBJ whole genome shotgun (WGS) entry which is preliminary data.</text>
</comment>
<organism evidence="6 7">
    <name type="scientific">Aliiroseovarius salicola</name>
    <dbReference type="NCBI Taxonomy" id="3009082"/>
    <lineage>
        <taxon>Bacteria</taxon>
        <taxon>Pseudomonadati</taxon>
        <taxon>Pseudomonadota</taxon>
        <taxon>Alphaproteobacteria</taxon>
        <taxon>Rhodobacterales</taxon>
        <taxon>Paracoccaceae</taxon>
        <taxon>Aliiroseovarius</taxon>
    </lineage>
</organism>
<protein>
    <submittedName>
        <fullName evidence="6">GFA family protein</fullName>
    </submittedName>
</protein>
<dbReference type="InterPro" id="IPR006913">
    <property type="entry name" value="CENP-V/GFA"/>
</dbReference>
<proteinExistence type="inferred from homology"/>
<evidence type="ECO:0000256" key="2">
    <source>
        <dbReference type="ARBA" id="ARBA00022723"/>
    </source>
</evidence>
<evidence type="ECO:0000259" key="5">
    <source>
        <dbReference type="PROSITE" id="PS51891"/>
    </source>
</evidence>
<keyword evidence="2" id="KW-0479">Metal-binding</keyword>
<comment type="similarity">
    <text evidence="1">Belongs to the Gfa family.</text>
</comment>
<reference evidence="6 7" key="1">
    <citation type="submission" date="2023-01" db="EMBL/GenBank/DDBJ databases">
        <authorList>
            <person name="Yoon J.-W."/>
        </authorList>
    </citation>
    <scope>NUCLEOTIDE SEQUENCE [LARGE SCALE GENOMIC DNA]</scope>
    <source>
        <strain evidence="6 7">KMU-50</strain>
    </source>
</reference>
<keyword evidence="3" id="KW-0862">Zinc</keyword>
<feature type="domain" description="CENP-V/GFA" evidence="5">
    <location>
        <begin position="8"/>
        <end position="129"/>
    </location>
</feature>
<gene>
    <name evidence="6" type="ORF">O2N63_00280</name>
</gene>
<keyword evidence="7" id="KW-1185">Reference proteome</keyword>
<evidence type="ECO:0000313" key="6">
    <source>
        <dbReference type="EMBL" id="MDA5092525.1"/>
    </source>
</evidence>
<dbReference type="InterPro" id="IPR011057">
    <property type="entry name" value="Mss4-like_sf"/>
</dbReference>
<sequence length="168" mass="19086">MSDEFQPCDGGCTCGHVRYRVTSRPLIVHGCHCRWCQRQSGGAFAVNALVETDRVKLLSGDVEEMMLPSPSGKGQRMARCPKCRVTVWSNYYFGGLRDYIRFVRVGSLDNPDLMPPDVHIFTSTKQPWVILPPDHMAVETYYDTKTTWRPESLKRLNDIMVLASDGKE</sequence>
<evidence type="ECO:0000313" key="7">
    <source>
        <dbReference type="Proteomes" id="UP001528040"/>
    </source>
</evidence>
<dbReference type="Pfam" id="PF04828">
    <property type="entry name" value="GFA"/>
    <property type="match status" value="1"/>
</dbReference>
<dbReference type="PANTHER" id="PTHR33337">
    <property type="entry name" value="GFA DOMAIN-CONTAINING PROTEIN"/>
    <property type="match status" value="1"/>
</dbReference>
<dbReference type="Proteomes" id="UP001528040">
    <property type="component" value="Unassembled WGS sequence"/>
</dbReference>
<dbReference type="PROSITE" id="PS51891">
    <property type="entry name" value="CENP_V_GFA"/>
    <property type="match status" value="1"/>
</dbReference>
<dbReference type="Gene3D" id="3.90.1590.10">
    <property type="entry name" value="glutathione-dependent formaldehyde- activating enzyme (gfa)"/>
    <property type="match status" value="1"/>
</dbReference>
<dbReference type="EMBL" id="JAQIIO010000001">
    <property type="protein sequence ID" value="MDA5092525.1"/>
    <property type="molecule type" value="Genomic_DNA"/>
</dbReference>
<dbReference type="SUPFAM" id="SSF51316">
    <property type="entry name" value="Mss4-like"/>
    <property type="match status" value="1"/>
</dbReference>
<dbReference type="PANTHER" id="PTHR33337:SF33">
    <property type="entry name" value="CENP-V_GFA DOMAIN-CONTAINING PROTEIN"/>
    <property type="match status" value="1"/>
</dbReference>
<evidence type="ECO:0000256" key="3">
    <source>
        <dbReference type="ARBA" id="ARBA00022833"/>
    </source>
</evidence>
<evidence type="ECO:0000256" key="1">
    <source>
        <dbReference type="ARBA" id="ARBA00005495"/>
    </source>
</evidence>
<name>A0ABT4VWA3_9RHOB</name>
<evidence type="ECO:0000256" key="4">
    <source>
        <dbReference type="ARBA" id="ARBA00023239"/>
    </source>
</evidence>